<dbReference type="AlphaFoldDB" id="A0A1W7CUD3"/>
<dbReference type="KEGG" id="smao:CAG99_05785"/>
<dbReference type="SUPFAM" id="SSF55874">
    <property type="entry name" value="ATPase domain of HSP90 chaperone/DNA topoisomerase II/histidine kinase"/>
    <property type="match status" value="1"/>
</dbReference>
<feature type="domain" description="Signal transduction histidine kinase subgroup 3 dimerisation and phosphoacceptor" evidence="12">
    <location>
        <begin position="184"/>
        <end position="247"/>
    </location>
</feature>
<evidence type="ECO:0000313" key="14">
    <source>
        <dbReference type="Proteomes" id="UP000194218"/>
    </source>
</evidence>
<dbReference type="PANTHER" id="PTHR24421">
    <property type="entry name" value="NITRATE/NITRITE SENSOR PROTEIN NARX-RELATED"/>
    <property type="match status" value="1"/>
</dbReference>
<feature type="transmembrane region" description="Helical" evidence="10">
    <location>
        <begin position="132"/>
        <end position="152"/>
    </location>
</feature>
<proteinExistence type="predicted"/>
<feature type="transmembrane region" description="Helical" evidence="10">
    <location>
        <begin position="76"/>
        <end position="99"/>
    </location>
</feature>
<keyword evidence="3" id="KW-0597">Phosphoprotein</keyword>
<dbReference type="EMBL" id="CP021121">
    <property type="protein sequence ID" value="ARQ68424.1"/>
    <property type="molecule type" value="Genomic_DNA"/>
</dbReference>
<keyword evidence="10" id="KW-0812">Transmembrane</keyword>
<reference evidence="13 14" key="1">
    <citation type="submission" date="2017-05" db="EMBL/GenBank/DDBJ databases">
        <title>Complete genome sequence of Streptomyces sp. SCSIO 03032 revealed the diverse biosynthetic pathways for its bioactive secondary metabolites.</title>
        <authorList>
            <person name="Ma L."/>
            <person name="Zhu Y."/>
            <person name="Zhang W."/>
            <person name="Zhang G."/>
            <person name="Tian X."/>
            <person name="Zhang S."/>
            <person name="Zhang C."/>
        </authorList>
    </citation>
    <scope>NUCLEOTIDE SEQUENCE [LARGE SCALE GENOMIC DNA]</scope>
    <source>
        <strain evidence="13 14">SCSIO 03032</strain>
    </source>
</reference>
<feature type="transmembrane region" description="Helical" evidence="10">
    <location>
        <begin position="106"/>
        <end position="126"/>
    </location>
</feature>
<keyword evidence="10" id="KW-1133">Transmembrane helix</keyword>
<dbReference type="Proteomes" id="UP000194218">
    <property type="component" value="Chromosome"/>
</dbReference>
<dbReference type="GO" id="GO:0005524">
    <property type="term" value="F:ATP binding"/>
    <property type="evidence" value="ECO:0007669"/>
    <property type="project" value="UniProtKB-KW"/>
</dbReference>
<sequence>MLSRLRPLRDDALIAAAGLTGGLASFAFGFHTWSLSVLHGPAAVAGLLITCGAELLRRNAPGTALLLGTAGLVLDLLGGGLLVVIVLFSDLVYAAVLYGRARPTRAVVPGSVVFSVAVTLGTLAWFRTPDALLFGAVAAATTVAPAWTGLIVRNHRDIAEAERLRAEQTALLAEKDRVQAVAAERARMARELHDRVANHLTAIAIHSTAALSLDEPEATRDALGVIRENSTQGLAEMRGLIGLLREAGGGQAIEASPSLDGLDALLDGARGAGRAGRLDFTLRDERPGDAPRPPAPVELAAYRVVQESLANAVKHAAPGDVTVTLTQSADALHIAVTSPYHARTAPRATGAGAGLLGMRERVDLLHGTFAAGPREDRHWHVTAALPLAGPPPSEPPRGRRGGGQQGTPPRRPREGTPPP</sequence>
<keyword evidence="8" id="KW-0902">Two-component regulatory system</keyword>
<evidence type="ECO:0000259" key="12">
    <source>
        <dbReference type="Pfam" id="PF07730"/>
    </source>
</evidence>
<dbReference type="OrthoDB" id="227596at2"/>
<evidence type="ECO:0000256" key="5">
    <source>
        <dbReference type="ARBA" id="ARBA00022741"/>
    </source>
</evidence>
<dbReference type="GO" id="GO:0046983">
    <property type="term" value="F:protein dimerization activity"/>
    <property type="evidence" value="ECO:0007669"/>
    <property type="project" value="InterPro"/>
</dbReference>
<evidence type="ECO:0000259" key="11">
    <source>
        <dbReference type="Pfam" id="PF02518"/>
    </source>
</evidence>
<feature type="region of interest" description="Disordered" evidence="9">
    <location>
        <begin position="381"/>
        <end position="419"/>
    </location>
</feature>
<evidence type="ECO:0000256" key="9">
    <source>
        <dbReference type="SAM" id="MobiDB-lite"/>
    </source>
</evidence>
<dbReference type="InterPro" id="IPR036890">
    <property type="entry name" value="HATPase_C_sf"/>
</dbReference>
<feature type="domain" description="Histidine kinase/HSP90-like ATPase" evidence="11">
    <location>
        <begin position="299"/>
        <end position="388"/>
    </location>
</feature>
<dbReference type="CDD" id="cd16917">
    <property type="entry name" value="HATPase_UhpB-NarQ-NarX-like"/>
    <property type="match status" value="1"/>
</dbReference>
<evidence type="ECO:0000256" key="1">
    <source>
        <dbReference type="ARBA" id="ARBA00000085"/>
    </source>
</evidence>
<keyword evidence="7" id="KW-0067">ATP-binding</keyword>
<dbReference type="GO" id="GO:0000155">
    <property type="term" value="F:phosphorelay sensor kinase activity"/>
    <property type="evidence" value="ECO:0007669"/>
    <property type="project" value="InterPro"/>
</dbReference>
<protein>
    <recommendedName>
        <fullName evidence="2">histidine kinase</fullName>
        <ecNumber evidence="2">2.7.13.3</ecNumber>
    </recommendedName>
</protein>
<dbReference type="EC" id="2.7.13.3" evidence="2"/>
<evidence type="ECO:0000256" key="10">
    <source>
        <dbReference type="SAM" id="Phobius"/>
    </source>
</evidence>
<dbReference type="RefSeq" id="WP_086157934.1">
    <property type="nucleotide sequence ID" value="NZ_CP021121.1"/>
</dbReference>
<keyword evidence="4" id="KW-0808">Transferase</keyword>
<evidence type="ECO:0000313" key="13">
    <source>
        <dbReference type="EMBL" id="ARQ68424.1"/>
    </source>
</evidence>
<dbReference type="PANTHER" id="PTHR24421:SF10">
    <property type="entry name" value="NITRATE_NITRITE SENSOR PROTEIN NARQ"/>
    <property type="match status" value="1"/>
</dbReference>
<feature type="transmembrane region" description="Helical" evidence="10">
    <location>
        <begin position="12"/>
        <end position="30"/>
    </location>
</feature>
<evidence type="ECO:0000256" key="3">
    <source>
        <dbReference type="ARBA" id="ARBA00022553"/>
    </source>
</evidence>
<evidence type="ECO:0000256" key="6">
    <source>
        <dbReference type="ARBA" id="ARBA00022777"/>
    </source>
</evidence>
<accession>A0A1W7CUD3</accession>
<keyword evidence="5" id="KW-0547">Nucleotide-binding</keyword>
<dbReference type="Pfam" id="PF02518">
    <property type="entry name" value="HATPase_c"/>
    <property type="match status" value="1"/>
</dbReference>
<dbReference type="InterPro" id="IPR011712">
    <property type="entry name" value="Sig_transdc_His_kin_sub3_dim/P"/>
</dbReference>
<keyword evidence="6" id="KW-0418">Kinase</keyword>
<keyword evidence="10" id="KW-0472">Membrane</keyword>
<gene>
    <name evidence="13" type="ORF">CAG99_05785</name>
</gene>
<dbReference type="GO" id="GO:0016020">
    <property type="term" value="C:membrane"/>
    <property type="evidence" value="ECO:0007669"/>
    <property type="project" value="InterPro"/>
</dbReference>
<keyword evidence="14" id="KW-1185">Reference proteome</keyword>
<dbReference type="InterPro" id="IPR050482">
    <property type="entry name" value="Sensor_HK_TwoCompSys"/>
</dbReference>
<comment type="catalytic activity">
    <reaction evidence="1">
        <text>ATP + protein L-histidine = ADP + protein N-phospho-L-histidine.</text>
        <dbReference type="EC" id="2.7.13.3"/>
    </reaction>
</comment>
<name>A0A1W7CUD3_9ACTN</name>
<evidence type="ECO:0000256" key="2">
    <source>
        <dbReference type="ARBA" id="ARBA00012438"/>
    </source>
</evidence>
<dbReference type="InterPro" id="IPR003594">
    <property type="entry name" value="HATPase_dom"/>
</dbReference>
<dbReference type="Gene3D" id="3.30.565.10">
    <property type="entry name" value="Histidine kinase-like ATPase, C-terminal domain"/>
    <property type="match status" value="1"/>
</dbReference>
<evidence type="ECO:0000256" key="4">
    <source>
        <dbReference type="ARBA" id="ARBA00022679"/>
    </source>
</evidence>
<evidence type="ECO:0000256" key="8">
    <source>
        <dbReference type="ARBA" id="ARBA00023012"/>
    </source>
</evidence>
<evidence type="ECO:0000256" key="7">
    <source>
        <dbReference type="ARBA" id="ARBA00022840"/>
    </source>
</evidence>
<dbReference type="Gene3D" id="1.20.5.1930">
    <property type="match status" value="1"/>
</dbReference>
<organism evidence="13 14">
    <name type="scientific">Streptomyces marincola</name>
    <dbReference type="NCBI Taxonomy" id="2878388"/>
    <lineage>
        <taxon>Bacteria</taxon>
        <taxon>Bacillati</taxon>
        <taxon>Actinomycetota</taxon>
        <taxon>Actinomycetes</taxon>
        <taxon>Kitasatosporales</taxon>
        <taxon>Streptomycetaceae</taxon>
        <taxon>Streptomyces</taxon>
    </lineage>
</organism>
<dbReference type="Pfam" id="PF07730">
    <property type="entry name" value="HisKA_3"/>
    <property type="match status" value="1"/>
</dbReference>